<dbReference type="AlphaFoldDB" id="A0ABD3PFP7"/>
<organism evidence="2 3">
    <name type="scientific">Cyclotella atomus</name>
    <dbReference type="NCBI Taxonomy" id="382360"/>
    <lineage>
        <taxon>Eukaryota</taxon>
        <taxon>Sar</taxon>
        <taxon>Stramenopiles</taxon>
        <taxon>Ochrophyta</taxon>
        <taxon>Bacillariophyta</taxon>
        <taxon>Coscinodiscophyceae</taxon>
        <taxon>Thalassiosirophycidae</taxon>
        <taxon>Stephanodiscales</taxon>
        <taxon>Stephanodiscaceae</taxon>
        <taxon>Cyclotella</taxon>
    </lineage>
</organism>
<reference evidence="2 3" key="1">
    <citation type="submission" date="2024-10" db="EMBL/GenBank/DDBJ databases">
        <title>Updated reference genomes for cyclostephanoid diatoms.</title>
        <authorList>
            <person name="Roberts W.R."/>
            <person name="Alverson A.J."/>
        </authorList>
    </citation>
    <scope>NUCLEOTIDE SEQUENCE [LARGE SCALE GENOMIC DNA]</scope>
    <source>
        <strain evidence="2 3">AJA010-31</strain>
    </source>
</reference>
<evidence type="ECO:0000256" key="1">
    <source>
        <dbReference type="SAM" id="MobiDB-lite"/>
    </source>
</evidence>
<accession>A0ABD3PFP7</accession>
<name>A0ABD3PFP7_9STRA</name>
<dbReference type="EMBL" id="JALLPJ020000665">
    <property type="protein sequence ID" value="KAL3786121.1"/>
    <property type="molecule type" value="Genomic_DNA"/>
</dbReference>
<keyword evidence="3" id="KW-1185">Reference proteome</keyword>
<gene>
    <name evidence="2" type="ORF">ACHAWO_008013</name>
</gene>
<evidence type="ECO:0000313" key="2">
    <source>
        <dbReference type="EMBL" id="KAL3786121.1"/>
    </source>
</evidence>
<sequence length="108" mass="12058">MIPPKNATGMCTQMNIRVDAIAVLYSDHNSMNNSDRLNDGDEFFDLIESSTMNPNTTSPHPTKNKSLQQRQSISNKINLLNGMAKSDFDIIKPLDEQAMEIESTNKAL</sequence>
<proteinExistence type="predicted"/>
<dbReference type="Proteomes" id="UP001530400">
    <property type="component" value="Unassembled WGS sequence"/>
</dbReference>
<feature type="region of interest" description="Disordered" evidence="1">
    <location>
        <begin position="50"/>
        <end position="73"/>
    </location>
</feature>
<protein>
    <submittedName>
        <fullName evidence="2">Uncharacterized protein</fullName>
    </submittedName>
</protein>
<comment type="caution">
    <text evidence="2">The sequence shown here is derived from an EMBL/GenBank/DDBJ whole genome shotgun (WGS) entry which is preliminary data.</text>
</comment>
<evidence type="ECO:0000313" key="3">
    <source>
        <dbReference type="Proteomes" id="UP001530400"/>
    </source>
</evidence>